<dbReference type="HOGENOM" id="CLU_044464_1_0_7"/>
<dbReference type="PANTHER" id="PTHR43409:SF4">
    <property type="entry name" value="RADICAL SAM SUPERFAMILY PROTEIN"/>
    <property type="match status" value="1"/>
</dbReference>
<dbReference type="SFLD" id="SFLDG01082">
    <property type="entry name" value="B12-binding_domain_containing"/>
    <property type="match status" value="1"/>
</dbReference>
<keyword evidence="3" id="KW-0479">Metal-binding</keyword>
<dbReference type="GO" id="GO:0051536">
    <property type="term" value="F:iron-sulfur cluster binding"/>
    <property type="evidence" value="ECO:0007669"/>
    <property type="project" value="UniProtKB-KW"/>
</dbReference>
<dbReference type="InterPro" id="IPR007197">
    <property type="entry name" value="rSAM"/>
</dbReference>
<dbReference type="InterPro" id="IPR013785">
    <property type="entry name" value="Aldolase_TIM"/>
</dbReference>
<evidence type="ECO:0000313" key="7">
    <source>
        <dbReference type="EMBL" id="ABC77417.1"/>
    </source>
</evidence>
<dbReference type="InterPro" id="IPR051198">
    <property type="entry name" value="BchE-like"/>
</dbReference>
<dbReference type="GO" id="GO:0003824">
    <property type="term" value="F:catalytic activity"/>
    <property type="evidence" value="ECO:0007669"/>
    <property type="project" value="InterPro"/>
</dbReference>
<evidence type="ECO:0000256" key="4">
    <source>
        <dbReference type="ARBA" id="ARBA00023004"/>
    </source>
</evidence>
<dbReference type="Gene3D" id="3.20.20.70">
    <property type="entry name" value="Aldolase class I"/>
    <property type="match status" value="1"/>
</dbReference>
<dbReference type="KEGG" id="sat:SYN_02788"/>
<dbReference type="InterPro" id="IPR006638">
    <property type="entry name" value="Elp3/MiaA/NifB-like_rSAM"/>
</dbReference>
<dbReference type="InParanoid" id="Q2LTK9"/>
<sequence length="304" mass="34079">MKGKQVTNIKTGAAMKYEGSIYRPPSEAYSLLIQVTTGCSHNKCTFCPLYKDKRFKIKSFQEIEEDIREAARYRSVGKVFLCDGDALIIPQKKLVPIFESINRNLRGVERIGLYGNAKSILRKTPDELVQLKNLGLKIVYLGVETGNSELLEKIRKGVTYSQLVEAGRKVKEAGILLSVTVLLGIGGVEKSMEHARDTARILSDIDPDYASALTLMMVPGTPIYDDFIQGKFVIPDQYGCLKEIGMILEQSNFTDCFFTSNHASNYLPVKARMPKEKEKVVRLIEEVIQKGQSSVLRSENMRAL</sequence>
<keyword evidence="8" id="KW-1185">Reference proteome</keyword>
<feature type="domain" description="Radical SAM core" evidence="6">
    <location>
        <begin position="23"/>
        <end position="252"/>
    </location>
</feature>
<dbReference type="eggNOG" id="COG1032">
    <property type="taxonomic scope" value="Bacteria"/>
</dbReference>
<keyword evidence="2" id="KW-0949">S-adenosyl-L-methionine</keyword>
<keyword evidence="4" id="KW-0408">Iron</keyword>
<comment type="cofactor">
    <cofactor evidence="1">
        <name>[4Fe-4S] cluster</name>
        <dbReference type="ChEBI" id="CHEBI:49883"/>
    </cofactor>
</comment>
<evidence type="ECO:0000313" key="8">
    <source>
        <dbReference type="Proteomes" id="UP000001933"/>
    </source>
</evidence>
<dbReference type="InterPro" id="IPR058240">
    <property type="entry name" value="rSAM_sf"/>
</dbReference>
<protein>
    <submittedName>
        <fullName evidence="7">Oxygen-independent coproporphyrinogen III oxidase, Fe-S oxidoreductase</fullName>
    </submittedName>
</protein>
<evidence type="ECO:0000256" key="1">
    <source>
        <dbReference type="ARBA" id="ARBA00001966"/>
    </source>
</evidence>
<name>Q2LTK9_SYNAS</name>
<organism evidence="7 8">
    <name type="scientific">Syntrophus aciditrophicus (strain SB)</name>
    <dbReference type="NCBI Taxonomy" id="56780"/>
    <lineage>
        <taxon>Bacteria</taxon>
        <taxon>Pseudomonadati</taxon>
        <taxon>Thermodesulfobacteriota</taxon>
        <taxon>Syntrophia</taxon>
        <taxon>Syntrophales</taxon>
        <taxon>Syntrophaceae</taxon>
        <taxon>Syntrophus</taxon>
    </lineage>
</organism>
<dbReference type="Pfam" id="PF04055">
    <property type="entry name" value="Radical_SAM"/>
    <property type="match status" value="1"/>
</dbReference>
<dbReference type="AlphaFoldDB" id="Q2LTK9"/>
<keyword evidence="5" id="KW-0411">Iron-sulfur</keyword>
<dbReference type="SFLD" id="SFLDS00029">
    <property type="entry name" value="Radical_SAM"/>
    <property type="match status" value="1"/>
</dbReference>
<dbReference type="GO" id="GO:0046872">
    <property type="term" value="F:metal ion binding"/>
    <property type="evidence" value="ECO:0007669"/>
    <property type="project" value="UniProtKB-KW"/>
</dbReference>
<proteinExistence type="predicted"/>
<evidence type="ECO:0000256" key="5">
    <source>
        <dbReference type="ARBA" id="ARBA00023014"/>
    </source>
</evidence>
<accession>Q2LTK9</accession>
<dbReference type="SMART" id="SM00729">
    <property type="entry name" value="Elp3"/>
    <property type="match status" value="1"/>
</dbReference>
<evidence type="ECO:0000256" key="3">
    <source>
        <dbReference type="ARBA" id="ARBA00022723"/>
    </source>
</evidence>
<dbReference type="SFLD" id="SFLDG01095">
    <property type="entry name" value="Uncharacterised_Radical_SAM_Su"/>
    <property type="match status" value="1"/>
</dbReference>
<dbReference type="EMBL" id="CP000252">
    <property type="protein sequence ID" value="ABC77417.1"/>
    <property type="molecule type" value="Genomic_DNA"/>
</dbReference>
<reference evidence="7 8" key="1">
    <citation type="journal article" date="2007" name="Proc. Natl. Acad. Sci. U.S.A.">
        <title>The genome of Syntrophus aciditrophicus: life at the thermodynamic limit of microbial growth.</title>
        <authorList>
            <person name="McInerney M.J."/>
            <person name="Rohlin L."/>
            <person name="Mouttaki H."/>
            <person name="Kim U."/>
            <person name="Krupp R.S."/>
            <person name="Rios-Hernandez L."/>
            <person name="Sieber J."/>
            <person name="Struchtemeyer C.G."/>
            <person name="Bhattacharyya A."/>
            <person name="Campbell J.W."/>
            <person name="Gunsalus R.P."/>
        </authorList>
    </citation>
    <scope>NUCLEOTIDE SEQUENCE [LARGE SCALE GENOMIC DNA]</scope>
    <source>
        <strain evidence="7 8">SB</strain>
    </source>
</reference>
<evidence type="ECO:0000256" key="2">
    <source>
        <dbReference type="ARBA" id="ARBA00022691"/>
    </source>
</evidence>
<dbReference type="PANTHER" id="PTHR43409">
    <property type="entry name" value="ANAEROBIC MAGNESIUM-PROTOPORPHYRIN IX MONOMETHYL ESTER CYCLASE-RELATED"/>
    <property type="match status" value="1"/>
</dbReference>
<dbReference type="SUPFAM" id="SSF102114">
    <property type="entry name" value="Radical SAM enzymes"/>
    <property type="match status" value="1"/>
</dbReference>
<dbReference type="PROSITE" id="PS51918">
    <property type="entry name" value="RADICAL_SAM"/>
    <property type="match status" value="1"/>
</dbReference>
<dbReference type="Proteomes" id="UP000001933">
    <property type="component" value="Chromosome"/>
</dbReference>
<dbReference type="CDD" id="cd01335">
    <property type="entry name" value="Radical_SAM"/>
    <property type="match status" value="1"/>
</dbReference>
<gene>
    <name evidence="7" type="ORF">SYN_02788</name>
</gene>
<evidence type="ECO:0000259" key="6">
    <source>
        <dbReference type="PROSITE" id="PS51918"/>
    </source>
</evidence>